<dbReference type="RefSeq" id="WP_124763331.1">
    <property type="nucleotide sequence ID" value="NZ_JAFBDY010000009.1"/>
</dbReference>
<gene>
    <name evidence="2" type="ORF">EBB45_05125</name>
</gene>
<accession>A0A3N9UHG3</accession>
<protein>
    <submittedName>
        <fullName evidence="2">IDEAL domain-containing protein</fullName>
    </submittedName>
</protein>
<dbReference type="Gene3D" id="4.10.810.10">
    <property type="entry name" value="Virus Scaffolding Protein, Chain A"/>
    <property type="match status" value="1"/>
</dbReference>
<dbReference type="EMBL" id="RRCT01000003">
    <property type="protein sequence ID" value="RQW75524.1"/>
    <property type="molecule type" value="Genomic_DNA"/>
</dbReference>
<dbReference type="Proteomes" id="UP000274033">
    <property type="component" value="Unassembled WGS sequence"/>
</dbReference>
<evidence type="ECO:0000259" key="1">
    <source>
        <dbReference type="Pfam" id="PF08858"/>
    </source>
</evidence>
<comment type="caution">
    <text evidence="2">The sequence shown here is derived from an EMBL/GenBank/DDBJ whole genome shotgun (WGS) entry which is preliminary data.</text>
</comment>
<dbReference type="Pfam" id="PF08858">
    <property type="entry name" value="IDEAL"/>
    <property type="match status" value="1"/>
</dbReference>
<dbReference type="OrthoDB" id="2930704at2"/>
<keyword evidence="3" id="KW-1185">Reference proteome</keyword>
<reference evidence="2 3" key="1">
    <citation type="journal article" date="2013" name="J. Microbiol.">
        <title>Lysinibacillus chungkukjangi sp. nov., isolated from Chungkukjang, Korean fermented soybean food.</title>
        <authorList>
            <person name="Kim S.J."/>
            <person name="Jang Y.H."/>
            <person name="Hamada M."/>
            <person name="Ahn J.H."/>
            <person name="Weon H.Y."/>
            <person name="Suzuki K."/>
            <person name="Whang K.S."/>
            <person name="Kwon S.W."/>
        </authorList>
    </citation>
    <scope>NUCLEOTIDE SEQUENCE [LARGE SCALE GENOMIC DNA]</scope>
    <source>
        <strain evidence="2 3">MCCC 1A12701</strain>
    </source>
</reference>
<name>A0A3N9UHG3_9BACI</name>
<dbReference type="AlphaFoldDB" id="A0A3N9UHG3"/>
<dbReference type="InterPro" id="IPR027393">
    <property type="entry name" value="Virus_scaffolding_prot_C"/>
</dbReference>
<feature type="domain" description="IDEAL" evidence="1">
    <location>
        <begin position="115"/>
        <end position="147"/>
    </location>
</feature>
<dbReference type="InterPro" id="IPR014957">
    <property type="entry name" value="IDEAL_dom"/>
</dbReference>
<evidence type="ECO:0000313" key="2">
    <source>
        <dbReference type="EMBL" id="RQW75524.1"/>
    </source>
</evidence>
<sequence>MIQVQFMKPFYTKVAGENLRLVFAYQYFSIMKDNELYHFVPVEGKEIIVNLNTMQIENLSEIFVFQRGNRYIRMPLYQLLLISNVHEHLSPILQKASSQKDTVNLVPNESDQEIDSVIRVLEEQNIDRLIDEALANRDEELFNDLVERKTALQQ</sequence>
<evidence type="ECO:0000313" key="3">
    <source>
        <dbReference type="Proteomes" id="UP000274033"/>
    </source>
</evidence>
<organism evidence="2 3">
    <name type="scientific">Lysinibacillus composti</name>
    <dbReference type="NCBI Taxonomy" id="720633"/>
    <lineage>
        <taxon>Bacteria</taxon>
        <taxon>Bacillati</taxon>
        <taxon>Bacillota</taxon>
        <taxon>Bacilli</taxon>
        <taxon>Bacillales</taxon>
        <taxon>Bacillaceae</taxon>
        <taxon>Lysinibacillus</taxon>
    </lineage>
</organism>
<proteinExistence type="predicted"/>